<dbReference type="EMBL" id="JQBY01000032">
    <property type="protein sequence ID" value="KRN81338.1"/>
    <property type="molecule type" value="Genomic_DNA"/>
</dbReference>
<dbReference type="EMBL" id="FOGK01000028">
    <property type="protein sequence ID" value="SER92059.1"/>
    <property type="molecule type" value="Genomic_DNA"/>
</dbReference>
<dbReference type="Proteomes" id="UP000182818">
    <property type="component" value="Unassembled WGS sequence"/>
</dbReference>
<dbReference type="PATRIC" id="fig|319653.3.peg.1452"/>
<comment type="caution">
    <text evidence="2">The sequence shown here is derived from an EMBL/GenBank/DDBJ whole genome shotgun (WGS) entry which is preliminary data.</text>
</comment>
<evidence type="ECO:0000313" key="5">
    <source>
        <dbReference type="Proteomes" id="UP000182818"/>
    </source>
</evidence>
<feature type="transmembrane region" description="Helical" evidence="1">
    <location>
        <begin position="119"/>
        <end position="140"/>
    </location>
</feature>
<gene>
    <name evidence="2" type="ORF">IV87_GL001430</name>
    <name evidence="3" type="ORF">SAMN04487973_1283</name>
</gene>
<accession>A0A0R2K477</accession>
<keyword evidence="1" id="KW-0472">Membrane</keyword>
<keyword evidence="5" id="KW-1185">Reference proteome</keyword>
<evidence type="ECO:0000256" key="1">
    <source>
        <dbReference type="SAM" id="Phobius"/>
    </source>
</evidence>
<keyword evidence="1" id="KW-0812">Transmembrane</keyword>
<dbReference type="STRING" id="319653.SAMN04487973_1283"/>
<feature type="transmembrane region" description="Helical" evidence="1">
    <location>
        <begin position="95"/>
        <end position="113"/>
    </location>
</feature>
<name>A0A0R2K477_9LACO</name>
<feature type="transmembrane region" description="Helical" evidence="1">
    <location>
        <begin position="147"/>
        <end position="164"/>
    </location>
</feature>
<proteinExistence type="predicted"/>
<feature type="transmembrane region" description="Helical" evidence="1">
    <location>
        <begin position="12"/>
        <end position="30"/>
    </location>
</feature>
<evidence type="ECO:0000313" key="2">
    <source>
        <dbReference type="EMBL" id="KRN81338.1"/>
    </source>
</evidence>
<dbReference type="AlphaFoldDB" id="A0A0R2K477"/>
<protein>
    <submittedName>
        <fullName evidence="2">Uncharacterized protein</fullName>
    </submittedName>
</protein>
<reference evidence="3 5" key="2">
    <citation type="submission" date="2016-10" db="EMBL/GenBank/DDBJ databases">
        <authorList>
            <person name="Varghese N."/>
            <person name="Submissions S."/>
        </authorList>
    </citation>
    <scope>NUCLEOTIDE SEQUENCE [LARGE SCALE GENOMIC DNA]</scope>
    <source>
        <strain evidence="3 5">CGMCC 1.3889</strain>
    </source>
</reference>
<keyword evidence="1" id="KW-1133">Transmembrane helix</keyword>
<evidence type="ECO:0000313" key="3">
    <source>
        <dbReference type="EMBL" id="SER92059.1"/>
    </source>
</evidence>
<dbReference type="Proteomes" id="UP000051749">
    <property type="component" value="Unassembled WGS sequence"/>
</dbReference>
<organism evidence="2 4">
    <name type="scientific">Pediococcus ethanolidurans</name>
    <dbReference type="NCBI Taxonomy" id="319653"/>
    <lineage>
        <taxon>Bacteria</taxon>
        <taxon>Bacillati</taxon>
        <taxon>Bacillota</taxon>
        <taxon>Bacilli</taxon>
        <taxon>Lactobacillales</taxon>
        <taxon>Lactobacillaceae</taxon>
        <taxon>Pediococcus</taxon>
    </lineage>
</organism>
<sequence length="166" mass="19260">MFEIRTRDLVTYLRPLILACISTLILLKLIDSYYQTNSQLFYLQYSINDPTISSLALFCLSIWLYTIAIIQPLRAHYAIQNMAIVRSKKTEVKRVLIECSNLWLVIMVTTNIWDALCYGHIFLQGIVIFLVGYLLSWLLVIKIKLSNLLVVLLVLVQILVRLVLRL</sequence>
<feature type="transmembrane region" description="Helical" evidence="1">
    <location>
        <begin position="50"/>
        <end position="74"/>
    </location>
</feature>
<reference evidence="2 4" key="1">
    <citation type="journal article" date="2015" name="Genome Announc.">
        <title>Expanding the biotechnology potential of lactobacilli through comparative genomics of 213 strains and associated genera.</title>
        <authorList>
            <person name="Sun Z."/>
            <person name="Harris H.M."/>
            <person name="McCann A."/>
            <person name="Guo C."/>
            <person name="Argimon S."/>
            <person name="Zhang W."/>
            <person name="Yang X."/>
            <person name="Jeffery I.B."/>
            <person name="Cooney J.C."/>
            <person name="Kagawa T.F."/>
            <person name="Liu W."/>
            <person name="Song Y."/>
            <person name="Salvetti E."/>
            <person name="Wrobel A."/>
            <person name="Rasinkangas P."/>
            <person name="Parkhill J."/>
            <person name="Rea M.C."/>
            <person name="O'Sullivan O."/>
            <person name="Ritari J."/>
            <person name="Douillard F.P."/>
            <person name="Paul Ross R."/>
            <person name="Yang R."/>
            <person name="Briner A.E."/>
            <person name="Felis G.E."/>
            <person name="de Vos W.M."/>
            <person name="Barrangou R."/>
            <person name="Klaenhammer T.R."/>
            <person name="Caufield P.W."/>
            <person name="Cui Y."/>
            <person name="Zhang H."/>
            <person name="O'Toole P.W."/>
        </authorList>
    </citation>
    <scope>NUCLEOTIDE SEQUENCE [LARGE SCALE GENOMIC DNA]</scope>
    <source>
        <strain evidence="2 4">DSM 22301</strain>
    </source>
</reference>
<evidence type="ECO:0000313" key="4">
    <source>
        <dbReference type="Proteomes" id="UP000051749"/>
    </source>
</evidence>